<reference evidence="2 3" key="1">
    <citation type="journal article" date="2018" name="Sci. Rep.">
        <title>Comparative genomics provides insights into the lifestyle and reveals functional heterogeneity of dark septate endophytic fungi.</title>
        <authorList>
            <person name="Knapp D.G."/>
            <person name="Nemeth J.B."/>
            <person name="Barry K."/>
            <person name="Hainaut M."/>
            <person name="Henrissat B."/>
            <person name="Johnson J."/>
            <person name="Kuo A."/>
            <person name="Lim J.H.P."/>
            <person name="Lipzen A."/>
            <person name="Nolan M."/>
            <person name="Ohm R.A."/>
            <person name="Tamas L."/>
            <person name="Grigoriev I.V."/>
            <person name="Spatafora J.W."/>
            <person name="Nagy L.G."/>
            <person name="Kovacs G.M."/>
        </authorList>
    </citation>
    <scope>NUCLEOTIDE SEQUENCE [LARGE SCALE GENOMIC DNA]</scope>
    <source>
        <strain evidence="2 3">DSE2036</strain>
    </source>
</reference>
<sequence>MKRRHSTEADPEEESLNSGESLAREVSCYASIWKTKLLTYVKAKRPKLLTSVKAERLKLGFVFKSSQTSVIAYEKMVLQYRMYLIKSMVDMVQQAKKSKELDEVDRQHIEAMDEYIASYRMHVRV</sequence>
<evidence type="ECO:0000256" key="1">
    <source>
        <dbReference type="SAM" id="MobiDB-lite"/>
    </source>
</evidence>
<accession>A0A2V1D079</accession>
<dbReference type="EMBL" id="KZ805864">
    <property type="protein sequence ID" value="PVH91440.1"/>
    <property type="molecule type" value="Genomic_DNA"/>
</dbReference>
<protein>
    <submittedName>
        <fullName evidence="2">Uncharacterized protein</fullName>
    </submittedName>
</protein>
<proteinExistence type="predicted"/>
<evidence type="ECO:0000313" key="3">
    <source>
        <dbReference type="Proteomes" id="UP000244855"/>
    </source>
</evidence>
<keyword evidence="3" id="KW-1185">Reference proteome</keyword>
<name>A0A2V1D079_9PLEO</name>
<dbReference type="Proteomes" id="UP000244855">
    <property type="component" value="Unassembled WGS sequence"/>
</dbReference>
<feature type="region of interest" description="Disordered" evidence="1">
    <location>
        <begin position="1"/>
        <end position="22"/>
    </location>
</feature>
<dbReference type="AlphaFoldDB" id="A0A2V1D079"/>
<gene>
    <name evidence="2" type="ORF">DM02DRAFT_342711</name>
</gene>
<evidence type="ECO:0000313" key="2">
    <source>
        <dbReference type="EMBL" id="PVH91440.1"/>
    </source>
</evidence>
<organism evidence="2 3">
    <name type="scientific">Periconia macrospinosa</name>
    <dbReference type="NCBI Taxonomy" id="97972"/>
    <lineage>
        <taxon>Eukaryota</taxon>
        <taxon>Fungi</taxon>
        <taxon>Dikarya</taxon>
        <taxon>Ascomycota</taxon>
        <taxon>Pezizomycotina</taxon>
        <taxon>Dothideomycetes</taxon>
        <taxon>Pleosporomycetidae</taxon>
        <taxon>Pleosporales</taxon>
        <taxon>Massarineae</taxon>
        <taxon>Periconiaceae</taxon>
        <taxon>Periconia</taxon>
    </lineage>
</organism>